<accession>A0A1Q3CB78</accession>
<sequence>MELGNFVGAIEKLTHTNYNDWKSCLESYLLGQDLWEFVNGADTTQPTGTPESSEALRKWKIEAGKALFVLKASIQKDLLDYIRDAKSPMEAWDAFATLFSKKNGARLQMLENEIRLINQGNLTISI</sequence>
<keyword evidence="3" id="KW-1185">Reference proteome</keyword>
<evidence type="ECO:0000259" key="1">
    <source>
        <dbReference type="Pfam" id="PF13961"/>
    </source>
</evidence>
<dbReference type="Pfam" id="PF13961">
    <property type="entry name" value="DUF4219"/>
    <property type="match status" value="1"/>
</dbReference>
<dbReference type="AlphaFoldDB" id="A0A1Q3CB78"/>
<dbReference type="PANTHER" id="PTHR47481:SF36">
    <property type="entry name" value="CCHC-TYPE DOMAIN-CONTAINING PROTEIN"/>
    <property type="match status" value="1"/>
</dbReference>
<protein>
    <submittedName>
        <fullName evidence="2">UBN2_3 domain-containing protein</fullName>
    </submittedName>
</protein>
<evidence type="ECO:0000313" key="3">
    <source>
        <dbReference type="Proteomes" id="UP000187406"/>
    </source>
</evidence>
<gene>
    <name evidence="2" type="ORF">CFOL_v3_20824</name>
</gene>
<dbReference type="EMBL" id="BDDD01001611">
    <property type="protein sequence ID" value="GAV77353.1"/>
    <property type="molecule type" value="Genomic_DNA"/>
</dbReference>
<name>A0A1Q3CB78_CEPFO</name>
<dbReference type="PANTHER" id="PTHR47481">
    <property type="match status" value="1"/>
</dbReference>
<organism evidence="2 3">
    <name type="scientific">Cephalotus follicularis</name>
    <name type="common">Albany pitcher plant</name>
    <dbReference type="NCBI Taxonomy" id="3775"/>
    <lineage>
        <taxon>Eukaryota</taxon>
        <taxon>Viridiplantae</taxon>
        <taxon>Streptophyta</taxon>
        <taxon>Embryophyta</taxon>
        <taxon>Tracheophyta</taxon>
        <taxon>Spermatophyta</taxon>
        <taxon>Magnoliopsida</taxon>
        <taxon>eudicotyledons</taxon>
        <taxon>Gunneridae</taxon>
        <taxon>Pentapetalae</taxon>
        <taxon>rosids</taxon>
        <taxon>fabids</taxon>
        <taxon>Oxalidales</taxon>
        <taxon>Cephalotaceae</taxon>
        <taxon>Cephalotus</taxon>
    </lineage>
</organism>
<dbReference type="Proteomes" id="UP000187406">
    <property type="component" value="Unassembled WGS sequence"/>
</dbReference>
<evidence type="ECO:0000313" key="2">
    <source>
        <dbReference type="EMBL" id="GAV77353.1"/>
    </source>
</evidence>
<dbReference type="OrthoDB" id="1626798at2759"/>
<feature type="domain" description="DUF4219" evidence="1">
    <location>
        <begin position="13"/>
        <end position="39"/>
    </location>
</feature>
<comment type="caution">
    <text evidence="2">The sequence shown here is derived from an EMBL/GenBank/DDBJ whole genome shotgun (WGS) entry which is preliminary data.</text>
</comment>
<proteinExistence type="predicted"/>
<dbReference type="InterPro" id="IPR025314">
    <property type="entry name" value="DUF4219"/>
</dbReference>
<reference evidence="3" key="1">
    <citation type="submission" date="2016-04" db="EMBL/GenBank/DDBJ databases">
        <title>Cephalotus genome sequencing.</title>
        <authorList>
            <person name="Fukushima K."/>
            <person name="Hasebe M."/>
            <person name="Fang X."/>
        </authorList>
    </citation>
    <scope>NUCLEOTIDE SEQUENCE [LARGE SCALE GENOMIC DNA]</scope>
    <source>
        <strain evidence="3">cv. St1</strain>
    </source>
</reference>
<dbReference type="InParanoid" id="A0A1Q3CB78"/>